<evidence type="ECO:0000256" key="1">
    <source>
        <dbReference type="ARBA" id="ARBA00023015"/>
    </source>
</evidence>
<proteinExistence type="predicted"/>
<evidence type="ECO:0000259" key="5">
    <source>
        <dbReference type="PROSITE" id="PS50977"/>
    </source>
</evidence>
<dbReference type="Pfam" id="PF00440">
    <property type="entry name" value="TetR_N"/>
    <property type="match status" value="1"/>
</dbReference>
<keyword evidence="3" id="KW-0804">Transcription</keyword>
<feature type="DNA-binding region" description="H-T-H motif" evidence="4">
    <location>
        <begin position="28"/>
        <end position="47"/>
    </location>
</feature>
<reference evidence="6 7" key="1">
    <citation type="journal article" date="2013" name="Genome Announc.">
        <title>Genome Sequence of Rhizobium lupini HPC(L) Isolated from Saline Desert Soil, Kutch (Gujarat).</title>
        <authorList>
            <person name="Agarwal L."/>
            <person name="Purohit H.J."/>
        </authorList>
    </citation>
    <scope>NUCLEOTIDE SEQUENCE [LARGE SCALE GENOMIC DNA]</scope>
    <source>
        <strain evidence="7">HPC(L)</strain>
    </source>
</reference>
<dbReference type="Gene3D" id="1.10.357.10">
    <property type="entry name" value="Tetracycline Repressor, domain 2"/>
    <property type="match status" value="1"/>
</dbReference>
<evidence type="ECO:0000256" key="4">
    <source>
        <dbReference type="PROSITE-ProRule" id="PRU00335"/>
    </source>
</evidence>
<dbReference type="InterPro" id="IPR050109">
    <property type="entry name" value="HTH-type_TetR-like_transc_reg"/>
</dbReference>
<comment type="caution">
    <text evidence="6">The sequence shown here is derived from an EMBL/GenBank/DDBJ whole genome shotgun (WGS) entry which is preliminary data.</text>
</comment>
<evidence type="ECO:0000313" key="7">
    <source>
        <dbReference type="Proteomes" id="UP000017668"/>
    </source>
</evidence>
<protein>
    <submittedName>
        <fullName evidence="6">TetR family transcriptional regulator</fullName>
    </submittedName>
</protein>
<feature type="domain" description="HTH tetR-type" evidence="5">
    <location>
        <begin position="5"/>
        <end position="65"/>
    </location>
</feature>
<dbReference type="PANTHER" id="PTHR30055:SF234">
    <property type="entry name" value="HTH-TYPE TRANSCRIPTIONAL REGULATOR BETI"/>
    <property type="match status" value="1"/>
</dbReference>
<dbReference type="PANTHER" id="PTHR30055">
    <property type="entry name" value="HTH-TYPE TRANSCRIPTIONAL REGULATOR RUTR"/>
    <property type="match status" value="1"/>
</dbReference>
<name>A0ABP2RR93_RHILU</name>
<keyword evidence="1" id="KW-0805">Transcription regulation</keyword>
<dbReference type="RefSeq" id="WP_006699080.1">
    <property type="nucleotide sequence ID" value="NZ_AMQQ01000021.1"/>
</dbReference>
<evidence type="ECO:0000256" key="3">
    <source>
        <dbReference type="ARBA" id="ARBA00023163"/>
    </source>
</evidence>
<evidence type="ECO:0000256" key="2">
    <source>
        <dbReference type="ARBA" id="ARBA00023125"/>
    </source>
</evidence>
<keyword evidence="2 4" id="KW-0238">DNA-binding</keyword>
<dbReference type="Proteomes" id="UP000017668">
    <property type="component" value="Unassembled WGS sequence"/>
</dbReference>
<evidence type="ECO:0000313" key="6">
    <source>
        <dbReference type="EMBL" id="EKJ95138.1"/>
    </source>
</evidence>
<dbReference type="PRINTS" id="PR00455">
    <property type="entry name" value="HTHTETR"/>
</dbReference>
<dbReference type="EMBL" id="AMQQ01000021">
    <property type="protein sequence ID" value="EKJ95138.1"/>
    <property type="molecule type" value="Genomic_DNA"/>
</dbReference>
<dbReference type="PROSITE" id="PS50977">
    <property type="entry name" value="HTH_TETR_2"/>
    <property type="match status" value="1"/>
</dbReference>
<gene>
    <name evidence="6" type="ORF">C241_15318</name>
</gene>
<sequence length="190" mass="21521">MERFSDREEKVAVAAEDVFVRYGFARTTMGDIARAAGISRPALYLLFPDKEAIFSRVIEMMDARSLAKIQQAVDRIESVDGKLLHACTVWGLHGVELASAHPDAADLFDFRFPAVREVYERFQQFLVRILEEHVPNWTLPVSRAEFAATLTYGLRGLRYAATDIDHMKRLVDVHVTIYGMSLKRNESADG</sequence>
<dbReference type="InterPro" id="IPR009057">
    <property type="entry name" value="Homeodomain-like_sf"/>
</dbReference>
<accession>A0ABP2RR93</accession>
<organism evidence="6 7">
    <name type="scientific">Bradyrhizobium lupini HPC(L)</name>
    <dbReference type="NCBI Taxonomy" id="1229491"/>
    <lineage>
        <taxon>Bacteria</taxon>
        <taxon>Pseudomonadati</taxon>
        <taxon>Pseudomonadota</taxon>
        <taxon>Alphaproteobacteria</taxon>
        <taxon>Hyphomicrobiales</taxon>
        <taxon>Nitrobacteraceae</taxon>
        <taxon>Bradyrhizobium</taxon>
    </lineage>
</organism>
<keyword evidence="7" id="KW-1185">Reference proteome</keyword>
<dbReference type="InterPro" id="IPR001647">
    <property type="entry name" value="HTH_TetR"/>
</dbReference>
<dbReference type="SUPFAM" id="SSF46689">
    <property type="entry name" value="Homeodomain-like"/>
    <property type="match status" value="1"/>
</dbReference>